<comment type="caution">
    <text evidence="2">The sequence shown here is derived from an EMBL/GenBank/DDBJ whole genome shotgun (WGS) entry which is preliminary data.</text>
</comment>
<keyword evidence="3" id="KW-1185">Reference proteome</keyword>
<feature type="compositionally biased region" description="Basic residues" evidence="1">
    <location>
        <begin position="190"/>
        <end position="207"/>
    </location>
</feature>
<evidence type="ECO:0000313" key="3">
    <source>
        <dbReference type="Proteomes" id="UP001218218"/>
    </source>
</evidence>
<proteinExistence type="predicted"/>
<dbReference type="Proteomes" id="UP001218218">
    <property type="component" value="Unassembled WGS sequence"/>
</dbReference>
<feature type="region of interest" description="Disordered" evidence="1">
    <location>
        <begin position="183"/>
        <end position="207"/>
    </location>
</feature>
<sequence length="207" mass="23131">MIRSGIWAQNPGHGRGGGPSLDLVRDLLRKAQEEGAIWVLQRGTRSAGRAARARMCLGRARRSRVRPLIPFFPSFHLRIVVIVGAQTNSPSTAWPYGATFTHALRPSRQRVSRCAPAKYMPPPPFHPFLSSALPPYRSAEAFRLSVLHCLVLTPTSLAASPSILTVRRHGRVDVQFGAAERRLSASTRRREARSRTRRALKRTRRSQ</sequence>
<name>A0AAD6ZMG0_9AGAR</name>
<gene>
    <name evidence="2" type="ORF">DFH08DRAFT_967384</name>
</gene>
<accession>A0AAD6ZMG0</accession>
<protein>
    <submittedName>
        <fullName evidence="2">Uncharacterized protein</fullName>
    </submittedName>
</protein>
<dbReference type="AlphaFoldDB" id="A0AAD6ZMG0"/>
<reference evidence="2" key="1">
    <citation type="submission" date="2023-03" db="EMBL/GenBank/DDBJ databases">
        <title>Massive genome expansion in bonnet fungi (Mycena s.s.) driven by repeated elements and novel gene families across ecological guilds.</title>
        <authorList>
            <consortium name="Lawrence Berkeley National Laboratory"/>
            <person name="Harder C.B."/>
            <person name="Miyauchi S."/>
            <person name="Viragh M."/>
            <person name="Kuo A."/>
            <person name="Thoen E."/>
            <person name="Andreopoulos B."/>
            <person name="Lu D."/>
            <person name="Skrede I."/>
            <person name="Drula E."/>
            <person name="Henrissat B."/>
            <person name="Morin E."/>
            <person name="Kohler A."/>
            <person name="Barry K."/>
            <person name="LaButti K."/>
            <person name="Morin E."/>
            <person name="Salamov A."/>
            <person name="Lipzen A."/>
            <person name="Mereny Z."/>
            <person name="Hegedus B."/>
            <person name="Baldrian P."/>
            <person name="Stursova M."/>
            <person name="Weitz H."/>
            <person name="Taylor A."/>
            <person name="Grigoriev I.V."/>
            <person name="Nagy L.G."/>
            <person name="Martin F."/>
            <person name="Kauserud H."/>
        </authorList>
    </citation>
    <scope>NUCLEOTIDE SEQUENCE</scope>
    <source>
        <strain evidence="2">CBHHK002</strain>
    </source>
</reference>
<evidence type="ECO:0000313" key="2">
    <source>
        <dbReference type="EMBL" id="KAJ7328243.1"/>
    </source>
</evidence>
<evidence type="ECO:0000256" key="1">
    <source>
        <dbReference type="SAM" id="MobiDB-lite"/>
    </source>
</evidence>
<organism evidence="2 3">
    <name type="scientific">Mycena albidolilacea</name>
    <dbReference type="NCBI Taxonomy" id="1033008"/>
    <lineage>
        <taxon>Eukaryota</taxon>
        <taxon>Fungi</taxon>
        <taxon>Dikarya</taxon>
        <taxon>Basidiomycota</taxon>
        <taxon>Agaricomycotina</taxon>
        <taxon>Agaricomycetes</taxon>
        <taxon>Agaricomycetidae</taxon>
        <taxon>Agaricales</taxon>
        <taxon>Marasmiineae</taxon>
        <taxon>Mycenaceae</taxon>
        <taxon>Mycena</taxon>
    </lineage>
</organism>
<dbReference type="EMBL" id="JARIHO010000039">
    <property type="protein sequence ID" value="KAJ7328243.1"/>
    <property type="molecule type" value="Genomic_DNA"/>
</dbReference>